<dbReference type="InterPro" id="IPR036890">
    <property type="entry name" value="HATPase_C_sf"/>
</dbReference>
<keyword evidence="5" id="KW-0808">Transferase</keyword>
<dbReference type="EMBL" id="FQXU01000004">
    <property type="protein sequence ID" value="SHH83808.1"/>
    <property type="molecule type" value="Genomic_DNA"/>
</dbReference>
<dbReference type="Gene3D" id="3.30.565.10">
    <property type="entry name" value="Histidine kinase-like ATPase, C-terminal domain"/>
    <property type="match status" value="1"/>
</dbReference>
<dbReference type="InterPro" id="IPR003661">
    <property type="entry name" value="HisK_dim/P_dom"/>
</dbReference>
<sequence length="297" mass="34191">MEDLVIVFGVIIIFLISYIVYLQHQLRSISNQLNKRRLEKTRQPISIELINSELNKLVANINKCLKDEETLRLNDTKKENQFKEIIANISHDLRTPLTAIKGYQQLLLKGELSEEQTRKLEIAQKHADELGILIENFFEYSYVLNIEAKPKLESINITNLVEQCIVESIEVLEDKNLVVHFNPQQAIFVLGDKKMLTRVIQNLIRNCSIHSAGDIEVKVIENEQGIISFKNPMKHSSKIDVERLFERFYTGDKARGKTTGLGLSIVKVLVEQMNGKVRGIIKENYLEIQVQIPLNKK</sequence>
<dbReference type="InterPro" id="IPR003594">
    <property type="entry name" value="HATPase_dom"/>
</dbReference>
<evidence type="ECO:0000256" key="10">
    <source>
        <dbReference type="ARBA" id="ARBA00023136"/>
    </source>
</evidence>
<keyword evidence="10 11" id="KW-0472">Membrane</keyword>
<dbReference type="Proteomes" id="UP000184241">
    <property type="component" value="Unassembled WGS sequence"/>
</dbReference>
<dbReference type="Pfam" id="PF02518">
    <property type="entry name" value="HATPase_c"/>
    <property type="match status" value="1"/>
</dbReference>
<keyword evidence="6 11" id="KW-0812">Transmembrane</keyword>
<dbReference type="SMART" id="SM00388">
    <property type="entry name" value="HisKA"/>
    <property type="match status" value="1"/>
</dbReference>
<dbReference type="InterPro" id="IPR004358">
    <property type="entry name" value="Sig_transdc_His_kin-like_C"/>
</dbReference>
<evidence type="ECO:0000256" key="3">
    <source>
        <dbReference type="ARBA" id="ARBA00012438"/>
    </source>
</evidence>
<keyword evidence="9" id="KW-0902">Two-component regulatory system</keyword>
<dbReference type="GO" id="GO:0000155">
    <property type="term" value="F:phosphorelay sensor kinase activity"/>
    <property type="evidence" value="ECO:0007669"/>
    <property type="project" value="InterPro"/>
</dbReference>
<dbReference type="AlphaFoldDB" id="A0A1M5W8P1"/>
<proteinExistence type="predicted"/>
<evidence type="ECO:0000313" key="13">
    <source>
        <dbReference type="EMBL" id="SHH83808.1"/>
    </source>
</evidence>
<dbReference type="PANTHER" id="PTHR45528">
    <property type="entry name" value="SENSOR HISTIDINE KINASE CPXA"/>
    <property type="match status" value="1"/>
</dbReference>
<keyword evidence="4" id="KW-0597">Phosphoprotein</keyword>
<name>A0A1M5W8P1_9CLOT</name>
<dbReference type="SMART" id="SM00387">
    <property type="entry name" value="HATPase_c"/>
    <property type="match status" value="1"/>
</dbReference>
<evidence type="ECO:0000256" key="6">
    <source>
        <dbReference type="ARBA" id="ARBA00022692"/>
    </source>
</evidence>
<evidence type="ECO:0000256" key="9">
    <source>
        <dbReference type="ARBA" id="ARBA00023012"/>
    </source>
</evidence>
<evidence type="ECO:0000256" key="2">
    <source>
        <dbReference type="ARBA" id="ARBA00004141"/>
    </source>
</evidence>
<dbReference type="PRINTS" id="PR00344">
    <property type="entry name" value="BCTRLSENSOR"/>
</dbReference>
<evidence type="ECO:0000256" key="1">
    <source>
        <dbReference type="ARBA" id="ARBA00000085"/>
    </source>
</evidence>
<keyword evidence="7 13" id="KW-0418">Kinase</keyword>
<comment type="subcellular location">
    <subcellularLocation>
        <location evidence="2">Membrane</location>
        <topology evidence="2">Multi-pass membrane protein</topology>
    </subcellularLocation>
</comment>
<dbReference type="EC" id="2.7.13.3" evidence="3"/>
<evidence type="ECO:0000259" key="12">
    <source>
        <dbReference type="PROSITE" id="PS50109"/>
    </source>
</evidence>
<protein>
    <recommendedName>
        <fullName evidence="3">histidine kinase</fullName>
        <ecNumber evidence="3">2.7.13.3</ecNumber>
    </recommendedName>
</protein>
<organism evidence="13 14">
    <name type="scientific">Clostridium intestinale DSM 6191</name>
    <dbReference type="NCBI Taxonomy" id="1121320"/>
    <lineage>
        <taxon>Bacteria</taxon>
        <taxon>Bacillati</taxon>
        <taxon>Bacillota</taxon>
        <taxon>Clostridia</taxon>
        <taxon>Eubacteriales</taxon>
        <taxon>Clostridiaceae</taxon>
        <taxon>Clostridium</taxon>
    </lineage>
</organism>
<accession>A0A1M5W8P1</accession>
<reference evidence="13 14" key="1">
    <citation type="submission" date="2016-11" db="EMBL/GenBank/DDBJ databases">
        <authorList>
            <person name="Jaros S."/>
            <person name="Januszkiewicz K."/>
            <person name="Wedrychowicz H."/>
        </authorList>
    </citation>
    <scope>NUCLEOTIDE SEQUENCE [LARGE SCALE GENOMIC DNA]</scope>
    <source>
        <strain evidence="13 14">DSM 6191</strain>
    </source>
</reference>
<comment type="catalytic activity">
    <reaction evidence="1">
        <text>ATP + protein L-histidine = ADP + protein N-phospho-L-histidine.</text>
        <dbReference type="EC" id="2.7.13.3"/>
    </reaction>
</comment>
<dbReference type="PROSITE" id="PS50109">
    <property type="entry name" value="HIS_KIN"/>
    <property type="match status" value="1"/>
</dbReference>
<dbReference type="Gene3D" id="1.10.287.130">
    <property type="match status" value="1"/>
</dbReference>
<evidence type="ECO:0000313" key="14">
    <source>
        <dbReference type="Proteomes" id="UP000184241"/>
    </source>
</evidence>
<dbReference type="InterPro" id="IPR050398">
    <property type="entry name" value="HssS/ArlS-like"/>
</dbReference>
<dbReference type="InterPro" id="IPR036097">
    <property type="entry name" value="HisK_dim/P_sf"/>
</dbReference>
<dbReference type="InterPro" id="IPR005467">
    <property type="entry name" value="His_kinase_dom"/>
</dbReference>
<dbReference type="Pfam" id="PF00512">
    <property type="entry name" value="HisKA"/>
    <property type="match status" value="1"/>
</dbReference>
<dbReference type="PANTHER" id="PTHR45528:SF8">
    <property type="entry name" value="HISTIDINE KINASE"/>
    <property type="match status" value="1"/>
</dbReference>
<dbReference type="GO" id="GO:0005886">
    <property type="term" value="C:plasma membrane"/>
    <property type="evidence" value="ECO:0007669"/>
    <property type="project" value="TreeGrafter"/>
</dbReference>
<feature type="transmembrane region" description="Helical" evidence="11">
    <location>
        <begin position="6"/>
        <end position="22"/>
    </location>
</feature>
<evidence type="ECO:0000256" key="7">
    <source>
        <dbReference type="ARBA" id="ARBA00022777"/>
    </source>
</evidence>
<evidence type="ECO:0000256" key="8">
    <source>
        <dbReference type="ARBA" id="ARBA00022989"/>
    </source>
</evidence>
<keyword evidence="8 11" id="KW-1133">Transmembrane helix</keyword>
<evidence type="ECO:0000256" key="5">
    <source>
        <dbReference type="ARBA" id="ARBA00022679"/>
    </source>
</evidence>
<gene>
    <name evidence="13" type="ORF">SAMN02745941_00973</name>
</gene>
<evidence type="ECO:0000256" key="4">
    <source>
        <dbReference type="ARBA" id="ARBA00022553"/>
    </source>
</evidence>
<dbReference type="SUPFAM" id="SSF47384">
    <property type="entry name" value="Homodimeric domain of signal transducing histidine kinase"/>
    <property type="match status" value="1"/>
</dbReference>
<evidence type="ECO:0000256" key="11">
    <source>
        <dbReference type="SAM" id="Phobius"/>
    </source>
</evidence>
<feature type="domain" description="Histidine kinase" evidence="12">
    <location>
        <begin position="88"/>
        <end position="296"/>
    </location>
</feature>
<dbReference type="SUPFAM" id="SSF55874">
    <property type="entry name" value="ATPase domain of HSP90 chaperone/DNA topoisomerase II/histidine kinase"/>
    <property type="match status" value="1"/>
</dbReference>
<dbReference type="CDD" id="cd00082">
    <property type="entry name" value="HisKA"/>
    <property type="match status" value="1"/>
</dbReference>